<dbReference type="Proteomes" id="UP000186817">
    <property type="component" value="Unassembled WGS sequence"/>
</dbReference>
<reference evidence="4 5" key="1">
    <citation type="submission" date="2016-02" db="EMBL/GenBank/DDBJ databases">
        <title>Genome analysis of coral dinoflagellate symbionts highlights evolutionary adaptations to a symbiotic lifestyle.</title>
        <authorList>
            <person name="Aranda M."/>
            <person name="Li Y."/>
            <person name="Liew Y.J."/>
            <person name="Baumgarten S."/>
            <person name="Simakov O."/>
            <person name="Wilson M."/>
            <person name="Piel J."/>
            <person name="Ashoor H."/>
            <person name="Bougouffa S."/>
            <person name="Bajic V.B."/>
            <person name="Ryu T."/>
            <person name="Ravasi T."/>
            <person name="Bayer T."/>
            <person name="Micklem G."/>
            <person name="Kim H."/>
            <person name="Bhak J."/>
            <person name="Lajeunesse T.C."/>
            <person name="Voolstra C.R."/>
        </authorList>
    </citation>
    <scope>NUCLEOTIDE SEQUENCE [LARGE SCALE GENOMIC DNA]</scope>
    <source>
        <strain evidence="4 5">CCMP2467</strain>
    </source>
</reference>
<feature type="compositionally biased region" description="Acidic residues" evidence="1">
    <location>
        <begin position="480"/>
        <end position="491"/>
    </location>
</feature>
<keyword evidence="4" id="KW-0547">Nucleotide-binding</keyword>
<comment type="caution">
    <text evidence="4">The sequence shown here is derived from an EMBL/GenBank/DDBJ whole genome shotgun (WGS) entry which is preliminary data.</text>
</comment>
<dbReference type="GO" id="GO:0004386">
    <property type="term" value="F:helicase activity"/>
    <property type="evidence" value="ECO:0007669"/>
    <property type="project" value="UniProtKB-KW"/>
</dbReference>
<dbReference type="Pfam" id="PF13086">
    <property type="entry name" value="AAA_11"/>
    <property type="match status" value="1"/>
</dbReference>
<dbReference type="InterPro" id="IPR027417">
    <property type="entry name" value="P-loop_NTPase"/>
</dbReference>
<evidence type="ECO:0000256" key="1">
    <source>
        <dbReference type="SAM" id="MobiDB-lite"/>
    </source>
</evidence>
<evidence type="ECO:0000259" key="3">
    <source>
        <dbReference type="Pfam" id="PF13087"/>
    </source>
</evidence>
<protein>
    <submittedName>
        <fullName evidence="4">Putative helicase MAGATAMA 3</fullName>
    </submittedName>
</protein>
<dbReference type="PANTHER" id="PTHR10887">
    <property type="entry name" value="DNA2/NAM7 HELICASE FAMILY"/>
    <property type="match status" value="1"/>
</dbReference>
<dbReference type="InterPro" id="IPR041679">
    <property type="entry name" value="DNA2/NAM7-like_C"/>
</dbReference>
<dbReference type="Gene3D" id="3.40.50.300">
    <property type="entry name" value="P-loop containing nucleotide triphosphate hydrolases"/>
    <property type="match status" value="3"/>
</dbReference>
<proteinExistence type="predicted"/>
<dbReference type="PANTHER" id="PTHR10887:SF495">
    <property type="entry name" value="HELICASE SENATAXIN ISOFORM X1-RELATED"/>
    <property type="match status" value="1"/>
</dbReference>
<keyword evidence="4" id="KW-0067">ATP-binding</keyword>
<keyword evidence="5" id="KW-1185">Reference proteome</keyword>
<dbReference type="InterPro" id="IPR041677">
    <property type="entry name" value="DNA2/NAM7_AAA_11"/>
</dbReference>
<gene>
    <name evidence="4" type="primary">MAA3</name>
    <name evidence="4" type="ORF">AK812_SmicGene19636</name>
</gene>
<dbReference type="SUPFAM" id="SSF52540">
    <property type="entry name" value="P-loop containing nucleoside triphosphate hydrolases"/>
    <property type="match status" value="1"/>
</dbReference>
<dbReference type="CDD" id="cd18042">
    <property type="entry name" value="DEXXQc_SETX"/>
    <property type="match status" value="1"/>
</dbReference>
<keyword evidence="4" id="KW-0378">Hydrolase</keyword>
<dbReference type="EMBL" id="LSRX01000414">
    <property type="protein sequence ID" value="OLP97942.1"/>
    <property type="molecule type" value="Genomic_DNA"/>
</dbReference>
<dbReference type="Pfam" id="PF13087">
    <property type="entry name" value="AAA_12"/>
    <property type="match status" value="2"/>
</dbReference>
<dbReference type="InterPro" id="IPR045055">
    <property type="entry name" value="DNA2/NAM7-like"/>
</dbReference>
<feature type="domain" description="DNA2/NAM7 helicase helicase" evidence="2">
    <location>
        <begin position="34"/>
        <end position="111"/>
    </location>
</feature>
<evidence type="ECO:0000313" key="5">
    <source>
        <dbReference type="Proteomes" id="UP000186817"/>
    </source>
</evidence>
<dbReference type="OrthoDB" id="6513042at2759"/>
<name>A0A1Q9DRZ7_SYMMI</name>
<feature type="region of interest" description="Disordered" evidence="1">
    <location>
        <begin position="428"/>
        <end position="491"/>
    </location>
</feature>
<feature type="domain" description="DNA2/NAM7 helicase-like C-terminal" evidence="3">
    <location>
        <begin position="118"/>
        <end position="251"/>
    </location>
</feature>
<keyword evidence="4" id="KW-0347">Helicase</keyword>
<dbReference type="InterPro" id="IPR047187">
    <property type="entry name" value="SF1_C_Upf1"/>
</dbReference>
<dbReference type="CDD" id="cd18808">
    <property type="entry name" value="SF1_C_Upf1"/>
    <property type="match status" value="1"/>
</dbReference>
<feature type="compositionally biased region" description="Acidic residues" evidence="1">
    <location>
        <begin position="435"/>
        <end position="446"/>
    </location>
</feature>
<evidence type="ECO:0000259" key="2">
    <source>
        <dbReference type="Pfam" id="PF13086"/>
    </source>
</evidence>
<feature type="domain" description="DNA2/NAM7 helicase-like C-terminal" evidence="3">
    <location>
        <begin position="296"/>
        <end position="340"/>
    </location>
</feature>
<dbReference type="OMA" id="MREESKS"/>
<organism evidence="4 5">
    <name type="scientific">Symbiodinium microadriaticum</name>
    <name type="common">Dinoflagellate</name>
    <name type="synonym">Zooxanthella microadriatica</name>
    <dbReference type="NCBI Taxonomy" id="2951"/>
    <lineage>
        <taxon>Eukaryota</taxon>
        <taxon>Sar</taxon>
        <taxon>Alveolata</taxon>
        <taxon>Dinophyceae</taxon>
        <taxon>Suessiales</taxon>
        <taxon>Symbiodiniaceae</taxon>
        <taxon>Symbiodinium</taxon>
    </lineage>
</organism>
<sequence>MGPNAHPDLKEDFSMNALVHKRLQAGCDMPDFQKKESEKIRLLKSSRLICSTLSISGHRDMVNFPEDFDTVVIDEASQGVEVSTLVPLKLGCRRLILVGDPEQLPATCFSEIAKEHKYDRSLFQRLQQTQYKVNMLNTQYRMHPDISQFPSVNFYDGNLLNFRDKEAFEAEYPTSWSHIPCLAPVAFFNLAGTMREESKSYVNEDEAQFIHDFFVCLRKAFPKEDWRRKLAVISPYAQQVNLIRHKFRELYHISSDKEPCPVDARLRPRPPAERPVRCERRSVCWEPLLLVERPAQDCIMVSLVRGAQLKSKTVGFLRDRRRMNVAFTRARLNLWVVGAAKVLSFNEDWKEFIDLLAGKCRLLRVTEPREDFLLRYLKRWHERNPKDDSTDGAALEAQSEESDCLLEAKDVFKLSPAEMDELRAEEAERLRYERDVEEVDEDDGIDPQEMAQSGVKRKADDAFGADFQQEEAPTRKEQNDDAEPEEEVAEG</sequence>
<evidence type="ECO:0000313" key="4">
    <source>
        <dbReference type="EMBL" id="OLP97942.1"/>
    </source>
</evidence>
<accession>A0A1Q9DRZ7</accession>
<dbReference type="AlphaFoldDB" id="A0A1Q9DRZ7"/>